<comment type="caution">
    <text evidence="1">The sequence shown here is derived from an EMBL/GenBank/DDBJ whole genome shotgun (WGS) entry which is preliminary data.</text>
</comment>
<evidence type="ECO:0000313" key="2">
    <source>
        <dbReference type="Proteomes" id="UP001143910"/>
    </source>
</evidence>
<protein>
    <submittedName>
        <fullName evidence="1">Uncharacterized protein</fullName>
    </submittedName>
</protein>
<reference evidence="1" key="1">
    <citation type="submission" date="2022-08" db="EMBL/GenBank/DDBJ databases">
        <title>Genome Sequence of Lecanicillium fungicola.</title>
        <authorList>
            <person name="Buettner E."/>
        </authorList>
    </citation>
    <scope>NUCLEOTIDE SEQUENCE</scope>
    <source>
        <strain evidence="1">Babe33</strain>
    </source>
</reference>
<dbReference type="EMBL" id="JANJQO010000633">
    <property type="protein sequence ID" value="KAJ2976007.1"/>
    <property type="molecule type" value="Genomic_DNA"/>
</dbReference>
<sequence length="495" mass="56050">MKGSMALGQPAFSFVQYDGPKLPKDKTVRRIIRKHAMRDISNARRAEGKHGQPNQRQYPLFVVQPYTEPVARALPPIGLDLPRDFHILMELIPLTGLHLGISTLTNLIPEPLRTRQLLLAPQPGSRKLLSFLPSRYNHIPLLQHAADAVLAKLRHMVIAPGNLTDIEAQHDASTLFHYNKALAAMQLVLKDENERLRPEILFATELLGVFEALDRNQTTSSWKYHINGASRLIQMRGAHRFETGFEKALLVAHLGPTVMDSFLGNTSCFLDSDDWKATIRSAVIHDESLVQDSDLIVSLWANLVKGPQLFRDATEILYARPKPPRHVIEAVIKELEDSRLALLEWHCREQNRTAASAIYTCPEALALPQPAGEAHQFTTSYMIYVSLEGTYAVCRMIKARVLYALAPYRYAHLEAECQKLAQLILNLKIDMNKHIIGAMAWSKFMAQGQWVANGTIRTKDAWSQLSDDEREMINVRKFDAWCDAIERKRPPIPDE</sequence>
<accession>A0ACC1NAV5</accession>
<dbReference type="Proteomes" id="UP001143910">
    <property type="component" value="Unassembled WGS sequence"/>
</dbReference>
<organism evidence="1 2">
    <name type="scientific">Zarea fungicola</name>
    <dbReference type="NCBI Taxonomy" id="93591"/>
    <lineage>
        <taxon>Eukaryota</taxon>
        <taxon>Fungi</taxon>
        <taxon>Dikarya</taxon>
        <taxon>Ascomycota</taxon>
        <taxon>Pezizomycotina</taxon>
        <taxon>Sordariomycetes</taxon>
        <taxon>Hypocreomycetidae</taxon>
        <taxon>Hypocreales</taxon>
        <taxon>Cordycipitaceae</taxon>
        <taxon>Zarea</taxon>
    </lineage>
</organism>
<keyword evidence="2" id="KW-1185">Reference proteome</keyword>
<gene>
    <name evidence="1" type="ORF">NQ176_g5195</name>
</gene>
<evidence type="ECO:0000313" key="1">
    <source>
        <dbReference type="EMBL" id="KAJ2976007.1"/>
    </source>
</evidence>
<proteinExistence type="predicted"/>
<name>A0ACC1NAV5_9HYPO</name>